<evidence type="ECO:0000313" key="2">
    <source>
        <dbReference type="EMBL" id="KUG20337.1"/>
    </source>
</evidence>
<dbReference type="InterPro" id="IPR002559">
    <property type="entry name" value="Transposase_11"/>
</dbReference>
<dbReference type="AlphaFoldDB" id="A0A0W8FHU9"/>
<dbReference type="GO" id="GO:0003677">
    <property type="term" value="F:DNA binding"/>
    <property type="evidence" value="ECO:0007669"/>
    <property type="project" value="InterPro"/>
</dbReference>
<reference evidence="2" key="1">
    <citation type="journal article" date="2015" name="Proc. Natl. Acad. Sci. U.S.A.">
        <title>Networks of energetic and metabolic interactions define dynamics in microbial communities.</title>
        <authorList>
            <person name="Embree M."/>
            <person name="Liu J.K."/>
            <person name="Al-Bassam M.M."/>
            <person name="Zengler K."/>
        </authorList>
    </citation>
    <scope>NUCLEOTIDE SEQUENCE</scope>
</reference>
<protein>
    <submittedName>
        <fullName evidence="2">Putative transposase</fullName>
    </submittedName>
</protein>
<organism evidence="2">
    <name type="scientific">hydrocarbon metagenome</name>
    <dbReference type="NCBI Taxonomy" id="938273"/>
    <lineage>
        <taxon>unclassified sequences</taxon>
        <taxon>metagenomes</taxon>
        <taxon>ecological metagenomes</taxon>
    </lineage>
</organism>
<accession>A0A0W8FHU9</accession>
<dbReference type="Pfam" id="PF01609">
    <property type="entry name" value="DDE_Tnp_1"/>
    <property type="match status" value="1"/>
</dbReference>
<feature type="domain" description="Transposase IS4-like" evidence="1">
    <location>
        <begin position="2"/>
        <end position="65"/>
    </location>
</feature>
<dbReference type="GO" id="GO:0006313">
    <property type="term" value="P:DNA transposition"/>
    <property type="evidence" value="ECO:0007669"/>
    <property type="project" value="InterPro"/>
</dbReference>
<sequence length="74" mass="8425">MAFLIHPGSPHDSRLFPAIPDDLKRRRVIRAGDRVICDKGYYAYDNYARGVKDYRIAPLIFLKNSSIPRSSSGE</sequence>
<gene>
    <name evidence="2" type="ORF">ASZ90_009918</name>
</gene>
<proteinExistence type="predicted"/>
<dbReference type="GO" id="GO:0004803">
    <property type="term" value="F:transposase activity"/>
    <property type="evidence" value="ECO:0007669"/>
    <property type="project" value="InterPro"/>
</dbReference>
<dbReference type="EMBL" id="LNQE01001202">
    <property type="protein sequence ID" value="KUG20337.1"/>
    <property type="molecule type" value="Genomic_DNA"/>
</dbReference>
<evidence type="ECO:0000259" key="1">
    <source>
        <dbReference type="Pfam" id="PF01609"/>
    </source>
</evidence>
<name>A0A0W8FHU9_9ZZZZ</name>
<comment type="caution">
    <text evidence="2">The sequence shown here is derived from an EMBL/GenBank/DDBJ whole genome shotgun (WGS) entry which is preliminary data.</text>
</comment>